<evidence type="ECO:0000313" key="4">
    <source>
        <dbReference type="EMBL" id="MFD1233923.1"/>
    </source>
</evidence>
<protein>
    <submittedName>
        <fullName evidence="4">SMP-30/gluconolactonase/LRE family protein</fullName>
    </submittedName>
</protein>
<name>A0ABW3VGY6_9PSEU</name>
<dbReference type="SUPFAM" id="SSF63829">
    <property type="entry name" value="Calcium-dependent phosphotriesterase"/>
    <property type="match status" value="1"/>
</dbReference>
<evidence type="ECO:0000313" key="5">
    <source>
        <dbReference type="Proteomes" id="UP001597182"/>
    </source>
</evidence>
<gene>
    <name evidence="4" type="ORF">ACFQ34_11565</name>
</gene>
<accession>A0ABW3VGY6</accession>
<dbReference type="InterPro" id="IPR013658">
    <property type="entry name" value="SGL"/>
</dbReference>
<dbReference type="InterPro" id="IPR011042">
    <property type="entry name" value="6-blade_b-propeller_TolB-like"/>
</dbReference>
<proteinExistence type="inferred from homology"/>
<keyword evidence="5" id="KW-1185">Reference proteome</keyword>
<keyword evidence="2" id="KW-0378">Hydrolase</keyword>
<organism evidence="4 5">
    <name type="scientific">Pseudonocardia benzenivorans</name>
    <dbReference type="NCBI Taxonomy" id="228005"/>
    <lineage>
        <taxon>Bacteria</taxon>
        <taxon>Bacillati</taxon>
        <taxon>Actinomycetota</taxon>
        <taxon>Actinomycetes</taxon>
        <taxon>Pseudonocardiales</taxon>
        <taxon>Pseudonocardiaceae</taxon>
        <taxon>Pseudonocardia</taxon>
    </lineage>
</organism>
<dbReference type="EMBL" id="JBHTMB010000089">
    <property type="protein sequence ID" value="MFD1233923.1"/>
    <property type="molecule type" value="Genomic_DNA"/>
</dbReference>
<dbReference type="InterPro" id="IPR051262">
    <property type="entry name" value="SMP-30/CGR1_Lactonase"/>
</dbReference>
<comment type="caution">
    <text evidence="4">The sequence shown here is derived from an EMBL/GenBank/DDBJ whole genome shotgun (WGS) entry which is preliminary data.</text>
</comment>
<dbReference type="PANTHER" id="PTHR47572:SF4">
    <property type="entry name" value="LACTONASE DRP35"/>
    <property type="match status" value="1"/>
</dbReference>
<dbReference type="Gene3D" id="2.120.10.30">
    <property type="entry name" value="TolB, C-terminal domain"/>
    <property type="match status" value="1"/>
</dbReference>
<evidence type="ECO:0000259" key="3">
    <source>
        <dbReference type="Pfam" id="PF08450"/>
    </source>
</evidence>
<dbReference type="PANTHER" id="PTHR47572">
    <property type="entry name" value="LIPOPROTEIN-RELATED"/>
    <property type="match status" value="1"/>
</dbReference>
<dbReference type="Proteomes" id="UP001597182">
    <property type="component" value="Unassembled WGS sequence"/>
</dbReference>
<dbReference type="RefSeq" id="WP_103383912.1">
    <property type="nucleotide sequence ID" value="NZ_BAABKS010000008.1"/>
</dbReference>
<feature type="domain" description="SMP-30/Gluconolactonase/LRE-like region" evidence="3">
    <location>
        <begin position="12"/>
        <end position="255"/>
    </location>
</feature>
<evidence type="ECO:0000256" key="2">
    <source>
        <dbReference type="ARBA" id="ARBA00022801"/>
    </source>
</evidence>
<reference evidence="5" key="1">
    <citation type="journal article" date="2019" name="Int. J. Syst. Evol. Microbiol.">
        <title>The Global Catalogue of Microorganisms (GCM) 10K type strain sequencing project: providing services to taxonomists for standard genome sequencing and annotation.</title>
        <authorList>
            <consortium name="The Broad Institute Genomics Platform"/>
            <consortium name="The Broad Institute Genome Sequencing Center for Infectious Disease"/>
            <person name="Wu L."/>
            <person name="Ma J."/>
        </authorList>
    </citation>
    <scope>NUCLEOTIDE SEQUENCE [LARGE SCALE GENOMIC DNA]</scope>
    <source>
        <strain evidence="5">CCUG 49018</strain>
    </source>
</reference>
<sequence>MEPTPLLDGLRFAECPRWHDDRLWFCDMHARRIMTVDEHGHAETVVQFARGVTPAGLGFLPDGSLLVVNLERPVILRRTVDGAVTEYADLTSLAVGPLNDLAVDRHGRAYVGSSGTDGFDFEVRPPKGSGSVILVEADRSARIVAGEVDAPNGPVLTCDDTRYIVSLLFAGQLLGFDKRPDGSLHNRRIWADLKPGGADGITVDRENAIWTCEPMTGQIRRVREGGEITDMITVEGRMPIVPCLGGQDGRTLFILNLHGGPDALMNRTCTATIDTMRVVVPAW</sequence>
<dbReference type="Pfam" id="PF08450">
    <property type="entry name" value="SGL"/>
    <property type="match status" value="1"/>
</dbReference>
<evidence type="ECO:0000256" key="1">
    <source>
        <dbReference type="ARBA" id="ARBA00008853"/>
    </source>
</evidence>
<comment type="similarity">
    <text evidence="1">Belongs to the SMP-30/CGR1 family.</text>
</comment>